<organism evidence="3 4">
    <name type="scientific">Duganella rivi</name>
    <dbReference type="NCBI Taxonomy" id="2666083"/>
    <lineage>
        <taxon>Bacteria</taxon>
        <taxon>Pseudomonadati</taxon>
        <taxon>Pseudomonadota</taxon>
        <taxon>Betaproteobacteria</taxon>
        <taxon>Burkholderiales</taxon>
        <taxon>Oxalobacteraceae</taxon>
        <taxon>Telluria group</taxon>
        <taxon>Duganella</taxon>
    </lineage>
</organism>
<evidence type="ECO:0000256" key="1">
    <source>
        <dbReference type="SAM" id="SignalP"/>
    </source>
</evidence>
<dbReference type="Proteomes" id="UP000450012">
    <property type="component" value="Unassembled WGS sequence"/>
</dbReference>
<gene>
    <name evidence="3" type="ORF">GTP45_11095</name>
</gene>
<dbReference type="Pfam" id="PF07589">
    <property type="entry name" value="PEP-CTERM"/>
    <property type="match status" value="1"/>
</dbReference>
<feature type="signal peptide" evidence="1">
    <location>
        <begin position="1"/>
        <end position="26"/>
    </location>
</feature>
<dbReference type="RefSeq" id="WP_161013920.1">
    <property type="nucleotide sequence ID" value="NZ_WWCK01000003.1"/>
</dbReference>
<keyword evidence="1" id="KW-0732">Signal</keyword>
<reference evidence="3 4" key="1">
    <citation type="submission" date="2019-12" db="EMBL/GenBank/DDBJ databases">
        <title>Novel species isolated from a subtropical stream in China.</title>
        <authorList>
            <person name="Lu H."/>
        </authorList>
    </citation>
    <scope>NUCLEOTIDE SEQUENCE [LARGE SCALE GENOMIC DNA]</scope>
    <source>
        <strain evidence="3 4">FT55W</strain>
    </source>
</reference>
<feature type="chain" id="PRO_5031300837" evidence="1">
    <location>
        <begin position="27"/>
        <end position="166"/>
    </location>
</feature>
<comment type="caution">
    <text evidence="3">The sequence shown here is derived from an EMBL/GenBank/DDBJ whole genome shotgun (WGS) entry which is preliminary data.</text>
</comment>
<dbReference type="NCBIfam" id="NF038126">
    <property type="entry name" value="PEP_CTERM_FxDxF"/>
    <property type="match status" value="1"/>
</dbReference>
<evidence type="ECO:0000259" key="2">
    <source>
        <dbReference type="Pfam" id="PF07589"/>
    </source>
</evidence>
<sequence>MNAIKPITQALAGLALAALAALSAQAADYDIPDSGLTQEFNWSNGIGAADDTFSITVAAPSQIHVVLTDEFLAGDTFKLKLDGNWVPFTSTTFVGSSNFQGTASGVYLGVGAHTFEIFLTGLSPGYGDGSGIAAFSALEAVPEPATYGMLLAGLGLLGYAARSKQA</sequence>
<name>A0A7X4GPR2_9BURK</name>
<dbReference type="AlphaFoldDB" id="A0A7X4GPR2"/>
<accession>A0A7X4GPR2</accession>
<dbReference type="NCBIfam" id="TIGR02595">
    <property type="entry name" value="PEP_CTERM"/>
    <property type="match status" value="1"/>
</dbReference>
<evidence type="ECO:0000313" key="3">
    <source>
        <dbReference type="EMBL" id="MYM67378.1"/>
    </source>
</evidence>
<dbReference type="EMBL" id="WWCK01000003">
    <property type="protein sequence ID" value="MYM67378.1"/>
    <property type="molecule type" value="Genomic_DNA"/>
</dbReference>
<dbReference type="InterPro" id="IPR013424">
    <property type="entry name" value="Ice-binding_C"/>
</dbReference>
<proteinExistence type="predicted"/>
<protein>
    <submittedName>
        <fullName evidence="3">PEP-CTERM sorting domain-containing protein</fullName>
    </submittedName>
</protein>
<evidence type="ECO:0000313" key="4">
    <source>
        <dbReference type="Proteomes" id="UP000450012"/>
    </source>
</evidence>
<keyword evidence="4" id="KW-1185">Reference proteome</keyword>
<feature type="domain" description="Ice-binding protein C-terminal" evidence="2">
    <location>
        <begin position="140"/>
        <end position="162"/>
    </location>
</feature>